<dbReference type="EMBL" id="FRBN01000007">
    <property type="protein sequence ID" value="SHL20549.1"/>
    <property type="molecule type" value="Genomic_DNA"/>
</dbReference>
<keyword evidence="2" id="KW-0805">Transcription regulation</keyword>
<feature type="domain" description="HTH deoR-type" evidence="4">
    <location>
        <begin position="3"/>
        <end position="58"/>
    </location>
</feature>
<dbReference type="InterPro" id="IPR014036">
    <property type="entry name" value="DeoR-like_C"/>
</dbReference>
<organism evidence="5 6">
    <name type="scientific">Roseovarius marisflavi</name>
    <dbReference type="NCBI Taxonomy" id="1054996"/>
    <lineage>
        <taxon>Bacteria</taxon>
        <taxon>Pseudomonadati</taxon>
        <taxon>Pseudomonadota</taxon>
        <taxon>Alphaproteobacteria</taxon>
        <taxon>Rhodobacterales</taxon>
        <taxon>Roseobacteraceae</taxon>
        <taxon>Roseovarius</taxon>
    </lineage>
</organism>
<evidence type="ECO:0000256" key="1">
    <source>
        <dbReference type="ARBA" id="ARBA00022491"/>
    </source>
</evidence>
<keyword evidence="1" id="KW-0678">Repressor</keyword>
<evidence type="ECO:0000313" key="6">
    <source>
        <dbReference type="Proteomes" id="UP000184191"/>
    </source>
</evidence>
<dbReference type="SMART" id="SM00420">
    <property type="entry name" value="HTH_DEOR"/>
    <property type="match status" value="1"/>
</dbReference>
<sequence length="261" mass="28357">MSQSFRQPDILEIARAEGKVTVEGLAERFDVTVQTIRRDLTELASAGKLERVHGGAILPSGVNNILYEERRRLNEAAKTAIARACAAAIPDEASVFLDIGTTTEAVARELLDHRNLMVVTNNMNVAQILLANKSCNIVVAGGALRRADNGLVGNLTARTIENFKFDYAILGCSAMDVDGDLLDFDIQEVVVGQTLLNRSREVFLVADASKFQRSAPVRIGSLRDVHQVFTDQPLPPRLAEQCTGWGTRVHVTGPAPDEPSP</sequence>
<dbReference type="SUPFAM" id="SSF46785">
    <property type="entry name" value="Winged helix' DNA-binding domain"/>
    <property type="match status" value="1"/>
</dbReference>
<accession>A0A1M6YRA3</accession>
<dbReference type="InterPro" id="IPR050313">
    <property type="entry name" value="Carb_Metab_HTH_regulators"/>
</dbReference>
<evidence type="ECO:0000313" key="5">
    <source>
        <dbReference type="EMBL" id="SHL20549.1"/>
    </source>
</evidence>
<keyword evidence="3" id="KW-0804">Transcription</keyword>
<reference evidence="6" key="1">
    <citation type="submission" date="2016-11" db="EMBL/GenBank/DDBJ databases">
        <authorList>
            <person name="Varghese N."/>
            <person name="Submissions S."/>
        </authorList>
    </citation>
    <scope>NUCLEOTIDE SEQUENCE [LARGE SCALE GENOMIC DNA]</scope>
    <source>
        <strain evidence="6">DSM 29327</strain>
    </source>
</reference>
<evidence type="ECO:0000256" key="2">
    <source>
        <dbReference type="ARBA" id="ARBA00023015"/>
    </source>
</evidence>
<keyword evidence="6" id="KW-1185">Reference proteome</keyword>
<dbReference type="GO" id="GO:0003700">
    <property type="term" value="F:DNA-binding transcription factor activity"/>
    <property type="evidence" value="ECO:0007669"/>
    <property type="project" value="InterPro"/>
</dbReference>
<dbReference type="PRINTS" id="PR00037">
    <property type="entry name" value="HTHLACR"/>
</dbReference>
<dbReference type="Gene3D" id="1.10.10.10">
    <property type="entry name" value="Winged helix-like DNA-binding domain superfamily/Winged helix DNA-binding domain"/>
    <property type="match status" value="1"/>
</dbReference>
<dbReference type="AlphaFoldDB" id="A0A1M6YRA3"/>
<name>A0A1M6YRA3_9RHOB</name>
<protein>
    <submittedName>
        <fullName evidence="5">Transcriptional regulator, DeoR family</fullName>
    </submittedName>
</protein>
<dbReference type="InterPro" id="IPR001034">
    <property type="entry name" value="DeoR_HTH"/>
</dbReference>
<dbReference type="Pfam" id="PF00455">
    <property type="entry name" value="DeoRC"/>
    <property type="match status" value="1"/>
</dbReference>
<dbReference type="Proteomes" id="UP000184191">
    <property type="component" value="Unassembled WGS sequence"/>
</dbReference>
<dbReference type="InterPro" id="IPR036390">
    <property type="entry name" value="WH_DNA-bd_sf"/>
</dbReference>
<dbReference type="InterPro" id="IPR036388">
    <property type="entry name" value="WH-like_DNA-bd_sf"/>
</dbReference>
<dbReference type="SUPFAM" id="SSF100950">
    <property type="entry name" value="NagB/RpiA/CoA transferase-like"/>
    <property type="match status" value="1"/>
</dbReference>
<dbReference type="STRING" id="1054996.SAMN05444414_107140"/>
<evidence type="ECO:0000259" key="4">
    <source>
        <dbReference type="PROSITE" id="PS51000"/>
    </source>
</evidence>
<gene>
    <name evidence="5" type="ORF">SAMN05444414_107140</name>
</gene>
<dbReference type="RefSeq" id="WP_073197237.1">
    <property type="nucleotide sequence ID" value="NZ_FRBN01000007.1"/>
</dbReference>
<evidence type="ECO:0000256" key="3">
    <source>
        <dbReference type="ARBA" id="ARBA00023163"/>
    </source>
</evidence>
<dbReference type="PANTHER" id="PTHR30363">
    <property type="entry name" value="HTH-TYPE TRANSCRIPTIONAL REGULATOR SRLR-RELATED"/>
    <property type="match status" value="1"/>
</dbReference>
<dbReference type="Pfam" id="PF08220">
    <property type="entry name" value="HTH_DeoR"/>
    <property type="match status" value="1"/>
</dbReference>
<dbReference type="OrthoDB" id="9814815at2"/>
<dbReference type="PANTHER" id="PTHR30363:SF4">
    <property type="entry name" value="GLYCEROL-3-PHOSPHATE REGULON REPRESSOR"/>
    <property type="match status" value="1"/>
</dbReference>
<dbReference type="PROSITE" id="PS51000">
    <property type="entry name" value="HTH_DEOR_2"/>
    <property type="match status" value="1"/>
</dbReference>
<dbReference type="SMART" id="SM01134">
    <property type="entry name" value="DeoRC"/>
    <property type="match status" value="1"/>
</dbReference>
<dbReference type="InterPro" id="IPR037171">
    <property type="entry name" value="NagB/RpiA_transferase-like"/>
</dbReference>
<dbReference type="Gene3D" id="3.40.50.1360">
    <property type="match status" value="1"/>
</dbReference>
<proteinExistence type="predicted"/>